<name>A0A8C3XDD9_9PASS</name>
<evidence type="ECO:0000256" key="5">
    <source>
        <dbReference type="PROSITE-ProRule" id="PRU00302"/>
    </source>
</evidence>
<keyword evidence="1 5" id="KW-0768">Sushi</keyword>
<dbReference type="CDD" id="cd00033">
    <property type="entry name" value="CCP"/>
    <property type="match status" value="3"/>
</dbReference>
<feature type="disulfide bond" evidence="5">
    <location>
        <begin position="119"/>
        <end position="162"/>
    </location>
</feature>
<sequence length="247" mass="26498">HYYRTRDTVTVTCNPGYALRGSPSSTCGASKWSPPLPECKKGECPRGGSGAGRGKVTCPRPPSIANGLHSGHALPRFPRGLTVSYSCKEGFELLGNVSITCTDSGLWSRPLPRCEVRPCPMPPEVANANHNGQDKAFFTAGMSVRYSCNPGYFLVGKADVFCRASGNWSQPLPRCEGESGLGPLRGQTPRVQRNPPGGLIPCKLITEPINVKPSHGWGGLRGHHADFAIGALTTCDFVFPFACPRFQ</sequence>
<keyword evidence="4 5" id="KW-1015">Disulfide bond</keyword>
<proteinExistence type="predicted"/>
<organism evidence="7 8">
    <name type="scientific">Cyanoderma ruficeps</name>
    <name type="common">rufous-capped babbler</name>
    <dbReference type="NCBI Taxonomy" id="181631"/>
    <lineage>
        <taxon>Eukaryota</taxon>
        <taxon>Metazoa</taxon>
        <taxon>Chordata</taxon>
        <taxon>Craniata</taxon>
        <taxon>Vertebrata</taxon>
        <taxon>Euteleostomi</taxon>
        <taxon>Archelosauria</taxon>
        <taxon>Archosauria</taxon>
        <taxon>Dinosauria</taxon>
        <taxon>Saurischia</taxon>
        <taxon>Theropoda</taxon>
        <taxon>Coelurosauria</taxon>
        <taxon>Aves</taxon>
        <taxon>Neognathae</taxon>
        <taxon>Neoaves</taxon>
        <taxon>Telluraves</taxon>
        <taxon>Australaves</taxon>
        <taxon>Passeriformes</taxon>
        <taxon>Sylvioidea</taxon>
        <taxon>Timaliidae</taxon>
        <taxon>Cyanoderma</taxon>
    </lineage>
</organism>
<feature type="domain" description="Sushi" evidence="6">
    <location>
        <begin position="1"/>
        <end position="41"/>
    </location>
</feature>
<evidence type="ECO:0000256" key="1">
    <source>
        <dbReference type="ARBA" id="ARBA00022659"/>
    </source>
</evidence>
<reference evidence="7" key="1">
    <citation type="submission" date="2025-08" db="UniProtKB">
        <authorList>
            <consortium name="Ensembl"/>
        </authorList>
    </citation>
    <scope>IDENTIFICATION</scope>
</reference>
<accession>A0A8C3XDD9</accession>
<feature type="disulfide bond" evidence="5">
    <location>
        <begin position="58"/>
        <end position="101"/>
    </location>
</feature>
<dbReference type="PROSITE" id="PS50923">
    <property type="entry name" value="SUSHI"/>
    <property type="match status" value="3"/>
</dbReference>
<dbReference type="InterPro" id="IPR000436">
    <property type="entry name" value="Sushi_SCR_CCP_dom"/>
</dbReference>
<dbReference type="AlphaFoldDB" id="A0A8C3XDD9"/>
<feature type="domain" description="Sushi" evidence="6">
    <location>
        <begin position="117"/>
        <end position="177"/>
    </location>
</feature>
<dbReference type="SMART" id="SM00032">
    <property type="entry name" value="CCP"/>
    <property type="match status" value="3"/>
</dbReference>
<dbReference type="FunFam" id="2.10.70.10:FF:000014">
    <property type="entry name" value="Membrane cofactor protein"/>
    <property type="match status" value="1"/>
</dbReference>
<keyword evidence="8" id="KW-1185">Reference proteome</keyword>
<feature type="disulfide bond" evidence="5">
    <location>
        <begin position="148"/>
        <end position="175"/>
    </location>
</feature>
<dbReference type="SUPFAM" id="SSF57535">
    <property type="entry name" value="Complement control module/SCR domain"/>
    <property type="match status" value="3"/>
</dbReference>
<dbReference type="Ensembl" id="ENSCRFT00000012465.1">
    <property type="protein sequence ID" value="ENSCRFP00000012047.1"/>
    <property type="gene ID" value="ENSCRFG00000009355.1"/>
</dbReference>
<evidence type="ECO:0000259" key="6">
    <source>
        <dbReference type="PROSITE" id="PS50923"/>
    </source>
</evidence>
<evidence type="ECO:0000313" key="8">
    <source>
        <dbReference type="Proteomes" id="UP000694396"/>
    </source>
</evidence>
<reference evidence="7" key="2">
    <citation type="submission" date="2025-09" db="UniProtKB">
        <authorList>
            <consortium name="Ensembl"/>
        </authorList>
    </citation>
    <scope>IDENTIFICATION</scope>
</reference>
<dbReference type="Pfam" id="PF00084">
    <property type="entry name" value="Sushi"/>
    <property type="match status" value="3"/>
</dbReference>
<dbReference type="InterPro" id="IPR051277">
    <property type="entry name" value="SEZ6_CSMD_C4BPB_Regulators"/>
</dbReference>
<dbReference type="Gene3D" id="2.10.70.10">
    <property type="entry name" value="Complement Module, domain 1"/>
    <property type="match status" value="3"/>
</dbReference>
<keyword evidence="3" id="KW-0677">Repeat</keyword>
<comment type="caution">
    <text evidence="5">Lacks conserved residue(s) required for the propagation of feature annotation.</text>
</comment>
<dbReference type="PANTHER" id="PTHR45656:SF4">
    <property type="entry name" value="PROTEIN CBR-CLEC-78"/>
    <property type="match status" value="1"/>
</dbReference>
<feature type="disulfide bond" evidence="5">
    <location>
        <begin position="87"/>
        <end position="114"/>
    </location>
</feature>
<evidence type="ECO:0000256" key="2">
    <source>
        <dbReference type="ARBA" id="ARBA00022729"/>
    </source>
</evidence>
<dbReference type="PANTHER" id="PTHR45656">
    <property type="entry name" value="PROTEIN CBR-CLEC-78"/>
    <property type="match status" value="1"/>
</dbReference>
<evidence type="ECO:0000256" key="4">
    <source>
        <dbReference type="ARBA" id="ARBA00023157"/>
    </source>
</evidence>
<feature type="domain" description="Sushi" evidence="6">
    <location>
        <begin position="56"/>
        <end position="116"/>
    </location>
</feature>
<evidence type="ECO:0000256" key="3">
    <source>
        <dbReference type="ARBA" id="ARBA00022737"/>
    </source>
</evidence>
<dbReference type="InterPro" id="IPR035976">
    <property type="entry name" value="Sushi/SCR/CCP_sf"/>
</dbReference>
<dbReference type="Proteomes" id="UP000694396">
    <property type="component" value="Unplaced"/>
</dbReference>
<keyword evidence="2" id="KW-0732">Signal</keyword>
<evidence type="ECO:0000313" key="7">
    <source>
        <dbReference type="Ensembl" id="ENSCRFP00000012047.1"/>
    </source>
</evidence>
<protein>
    <recommendedName>
        <fullName evidence="6">Sushi domain-containing protein</fullName>
    </recommendedName>
</protein>